<reference evidence="5" key="1">
    <citation type="journal article" date="2016" name="Sci. Rep.">
        <title>Molecular characterization of firefly nuptial gifts: a multi-omics approach sheds light on postcopulatory sexual selection.</title>
        <authorList>
            <person name="Al-Wathiqui N."/>
            <person name="Fallon T.R."/>
            <person name="South A."/>
            <person name="Weng J.K."/>
            <person name="Lewis S.M."/>
        </authorList>
    </citation>
    <scope>NUCLEOTIDE SEQUENCE</scope>
</reference>
<dbReference type="EMBL" id="GEZM01097382">
    <property type="protein sequence ID" value="JAV54237.1"/>
    <property type="molecule type" value="Transcribed_RNA"/>
</dbReference>
<accession>A0A1Y1K635</accession>
<dbReference type="GO" id="GO:0046527">
    <property type="term" value="F:glucosyltransferase activity"/>
    <property type="evidence" value="ECO:0007669"/>
    <property type="project" value="TreeGrafter"/>
</dbReference>
<evidence type="ECO:0000256" key="2">
    <source>
        <dbReference type="ARBA" id="ARBA00045690"/>
    </source>
</evidence>
<keyword evidence="3" id="KW-0732">Signal</keyword>
<protein>
    <recommendedName>
        <fullName evidence="4">Glycosyl transferase CAP10 domain-containing protein</fullName>
    </recommendedName>
</protein>
<dbReference type="InterPro" id="IPR051091">
    <property type="entry name" value="O-Glucosyltr/Glycosyltrsf_90"/>
</dbReference>
<dbReference type="EMBL" id="GEZM01097383">
    <property type="protein sequence ID" value="JAV54236.1"/>
    <property type="molecule type" value="Transcribed_RNA"/>
</dbReference>
<comment type="subcellular location">
    <subcellularLocation>
        <location evidence="1">Endoplasmic reticulum lumen</location>
    </subcellularLocation>
</comment>
<dbReference type="InterPro" id="IPR013783">
    <property type="entry name" value="Ig-like_fold"/>
</dbReference>
<dbReference type="PANTHER" id="PTHR12203:SF122">
    <property type="entry name" value="GLYCOSYL TRANSFERASE CAP10 DOMAIN-CONTAINING PROTEIN"/>
    <property type="match status" value="1"/>
</dbReference>
<evidence type="ECO:0000313" key="5">
    <source>
        <dbReference type="EMBL" id="JAV54237.1"/>
    </source>
</evidence>
<dbReference type="SMART" id="SM00672">
    <property type="entry name" value="CAP10"/>
    <property type="match status" value="1"/>
</dbReference>
<dbReference type="PANTHER" id="PTHR12203">
    <property type="entry name" value="KDEL LYS-ASP-GLU-LEU CONTAINING - RELATED"/>
    <property type="match status" value="1"/>
</dbReference>
<proteinExistence type="predicted"/>
<dbReference type="Gene3D" id="2.60.40.10">
    <property type="entry name" value="Immunoglobulins"/>
    <property type="match status" value="1"/>
</dbReference>
<dbReference type="Proteomes" id="UP000327044">
    <property type="component" value="Unassembled WGS sequence"/>
</dbReference>
<evidence type="ECO:0000256" key="1">
    <source>
        <dbReference type="ARBA" id="ARBA00004319"/>
    </source>
</evidence>
<evidence type="ECO:0000313" key="7">
    <source>
        <dbReference type="Proteomes" id="UP000327044"/>
    </source>
</evidence>
<dbReference type="InterPro" id="IPR006598">
    <property type="entry name" value="CAP10"/>
</dbReference>
<name>A0A1Y1K635_PHOPY</name>
<evidence type="ECO:0000256" key="3">
    <source>
        <dbReference type="SAM" id="SignalP"/>
    </source>
</evidence>
<dbReference type="Pfam" id="PF05686">
    <property type="entry name" value="Glyco_transf_90"/>
    <property type="match status" value="1"/>
</dbReference>
<dbReference type="GO" id="GO:0005788">
    <property type="term" value="C:endoplasmic reticulum lumen"/>
    <property type="evidence" value="ECO:0007669"/>
    <property type="project" value="UniProtKB-SubCell"/>
</dbReference>
<sequence>MFTHIFILFPILFISVVGEPDFKVWGPGLKPHTIVMPARYFFLQSFNESCNLKDLDVEIEGTSPENQRCRIWKNILYTHNCLFIIRYKLYNTCDNLRISIKYGDREQTYEIKTRVYPEDCNCPRKDVGHWLKDWNCGSVPKQILKDLAMFKTVNFDTLREKILEKYNQPGAISLCHYVVKSNNLYRRCYGKYVGFKMFMDSILLSLSRKFLLPDIEFFVNLGDWPLVKDAKDSFPIFSWSGSTDTFDIVMPTYDLTESTLENMGRVMLDMLSVQGNVDFQWEDRISKVFWRGRDSNRERLHLITLSREYPHLFNVSLTNFFFFRDEEDKYGPKTEHVSFFKFFEYKYQVCIDGTVAAYRLPYLLGGGSLLFKQESKYYEHFYNDLIPNTHFMTVKRDLSDLVEKVNWAVANDDKAKEIANAGRSFAIENLLPKNIFCYHAFLLNEFSKRLTSKITVLNDMELVENTSGDCHCDKTNKDEL</sequence>
<feature type="signal peptide" evidence="3">
    <location>
        <begin position="1"/>
        <end position="18"/>
    </location>
</feature>
<dbReference type="OrthoDB" id="541052at2759"/>
<dbReference type="EMBL" id="VVIM01000006">
    <property type="protein sequence ID" value="KAB0798588.1"/>
    <property type="molecule type" value="Genomic_DNA"/>
</dbReference>
<reference evidence="6 7" key="2">
    <citation type="journal article" date="2018" name="Elife">
        <title>Firefly genomes illuminate parallel origins of bioluminescence in beetles.</title>
        <authorList>
            <person name="Fallon T.R."/>
            <person name="Lower S.E."/>
            <person name="Chang C.H."/>
            <person name="Bessho-Uehara M."/>
            <person name="Martin G.J."/>
            <person name="Bewick A.J."/>
            <person name="Behringer M."/>
            <person name="Debat H.J."/>
            <person name="Wong I."/>
            <person name="Day J.C."/>
            <person name="Suvorov A."/>
            <person name="Silva C.J."/>
            <person name="Stanger-Hall K.F."/>
            <person name="Hall D.W."/>
            <person name="Schmitz R.J."/>
            <person name="Nelson D.R."/>
            <person name="Lewis S.M."/>
            <person name="Shigenobu S."/>
            <person name="Bybee S.M."/>
            <person name="Larracuente A.M."/>
            <person name="Oba Y."/>
            <person name="Weng J.K."/>
        </authorList>
    </citation>
    <scope>NUCLEOTIDE SEQUENCE [LARGE SCALE GENOMIC DNA]</scope>
    <source>
        <strain evidence="6">1611_PpyrPB1</strain>
        <tissue evidence="6">Whole body</tissue>
    </source>
</reference>
<organism evidence="5">
    <name type="scientific">Photinus pyralis</name>
    <name type="common">Common eastern firefly</name>
    <name type="synonym">Lampyris pyralis</name>
    <dbReference type="NCBI Taxonomy" id="7054"/>
    <lineage>
        <taxon>Eukaryota</taxon>
        <taxon>Metazoa</taxon>
        <taxon>Ecdysozoa</taxon>
        <taxon>Arthropoda</taxon>
        <taxon>Hexapoda</taxon>
        <taxon>Insecta</taxon>
        <taxon>Pterygota</taxon>
        <taxon>Neoptera</taxon>
        <taxon>Endopterygota</taxon>
        <taxon>Coleoptera</taxon>
        <taxon>Polyphaga</taxon>
        <taxon>Elateriformia</taxon>
        <taxon>Elateroidea</taxon>
        <taxon>Lampyridae</taxon>
        <taxon>Lampyrinae</taxon>
        <taxon>Photinus</taxon>
    </lineage>
</organism>
<dbReference type="AlphaFoldDB" id="A0A1Y1K635"/>
<feature type="domain" description="Glycosyl transferase CAP10" evidence="4">
    <location>
        <begin position="211"/>
        <end position="453"/>
    </location>
</feature>
<evidence type="ECO:0000313" key="6">
    <source>
        <dbReference type="EMBL" id="KAB0798588.1"/>
    </source>
</evidence>
<evidence type="ECO:0000259" key="4">
    <source>
        <dbReference type="SMART" id="SM00672"/>
    </source>
</evidence>
<dbReference type="InParanoid" id="A0A1Y1K635"/>
<feature type="chain" id="PRO_5011907255" description="Glycosyl transferase CAP10 domain-containing protein" evidence="3">
    <location>
        <begin position="19"/>
        <end position="480"/>
    </location>
</feature>
<keyword evidence="7" id="KW-1185">Reference proteome</keyword>
<comment type="function">
    <text evidence="2">Protein O-glucosyltransferase. Catalyzes the reaction that attaches glucose through an O-glycosidic linkage to a conserved serine residue found in the consensus sequence C-X-S-X-[PA]-C in epidermal growth factor-like repeats. Regulates Notch signaling by glucosylating Notch in the ER, glucosylation is required for the correct folding and cleavage of Notch.</text>
</comment>
<reference evidence="6" key="3">
    <citation type="submission" date="2019-08" db="EMBL/GenBank/DDBJ databases">
        <authorList>
            <consortium name="Photinus pyralis genome working group"/>
            <person name="Fallon T.R."/>
            <person name="Sander Lower S.E."/>
            <person name="Weng J.-K."/>
        </authorList>
    </citation>
    <scope>NUCLEOTIDE SEQUENCE</scope>
    <source>
        <strain evidence="6">1611_PpyrPB1</strain>
        <tissue evidence="6">Whole body</tissue>
    </source>
</reference>
<gene>
    <name evidence="6" type="ORF">PPYR_09581</name>
</gene>